<keyword evidence="9" id="KW-1185">Reference proteome</keyword>
<feature type="transmembrane region" description="Helical" evidence="7">
    <location>
        <begin position="246"/>
        <end position="275"/>
    </location>
</feature>
<dbReference type="InterPro" id="IPR002549">
    <property type="entry name" value="AI-2E-like"/>
</dbReference>
<keyword evidence="5 7" id="KW-0472">Membrane</keyword>
<keyword evidence="4 7" id="KW-1133">Transmembrane helix</keyword>
<evidence type="ECO:0000256" key="3">
    <source>
        <dbReference type="ARBA" id="ARBA00022692"/>
    </source>
</evidence>
<feature type="transmembrane region" description="Helical" evidence="7">
    <location>
        <begin position="282"/>
        <end position="301"/>
    </location>
</feature>
<evidence type="ECO:0000256" key="5">
    <source>
        <dbReference type="ARBA" id="ARBA00023136"/>
    </source>
</evidence>
<comment type="caution">
    <text evidence="8">The sequence shown here is derived from an EMBL/GenBank/DDBJ whole genome shotgun (WGS) entry which is preliminary data.</text>
</comment>
<keyword evidence="3 7" id="KW-0812">Transmembrane</keyword>
<evidence type="ECO:0000256" key="6">
    <source>
        <dbReference type="SAM" id="MobiDB-lite"/>
    </source>
</evidence>
<evidence type="ECO:0000313" key="8">
    <source>
        <dbReference type="EMBL" id="NYH95139.1"/>
    </source>
</evidence>
<dbReference type="Pfam" id="PF01594">
    <property type="entry name" value="AI-2E_transport"/>
    <property type="match status" value="1"/>
</dbReference>
<feature type="transmembrane region" description="Helical" evidence="7">
    <location>
        <begin position="35"/>
        <end position="52"/>
    </location>
</feature>
<feature type="transmembrane region" description="Helical" evidence="7">
    <location>
        <begin position="58"/>
        <end position="75"/>
    </location>
</feature>
<feature type="transmembrane region" description="Helical" evidence="7">
    <location>
        <begin position="87"/>
        <end position="111"/>
    </location>
</feature>
<comment type="similarity">
    <text evidence="2">Belongs to the autoinducer-2 exporter (AI-2E) (TC 2.A.86) family.</text>
</comment>
<dbReference type="PANTHER" id="PTHR21716">
    <property type="entry name" value="TRANSMEMBRANE PROTEIN"/>
    <property type="match status" value="1"/>
</dbReference>
<dbReference type="EMBL" id="JACBZF010000002">
    <property type="protein sequence ID" value="NYH95139.1"/>
    <property type="molecule type" value="Genomic_DNA"/>
</dbReference>
<organism evidence="8 9">
    <name type="scientific">Novosphingobium marinum</name>
    <dbReference type="NCBI Taxonomy" id="1514948"/>
    <lineage>
        <taxon>Bacteria</taxon>
        <taxon>Pseudomonadati</taxon>
        <taxon>Pseudomonadota</taxon>
        <taxon>Alphaproteobacteria</taxon>
        <taxon>Sphingomonadales</taxon>
        <taxon>Sphingomonadaceae</taxon>
        <taxon>Novosphingobium</taxon>
    </lineage>
</organism>
<dbReference type="PANTHER" id="PTHR21716:SF62">
    <property type="entry name" value="TRANSPORT PROTEIN YDBI-RELATED"/>
    <property type="match status" value="1"/>
</dbReference>
<evidence type="ECO:0000256" key="1">
    <source>
        <dbReference type="ARBA" id="ARBA00004141"/>
    </source>
</evidence>
<evidence type="ECO:0000256" key="4">
    <source>
        <dbReference type="ARBA" id="ARBA00022989"/>
    </source>
</evidence>
<accession>A0A7Y9XV45</accession>
<gene>
    <name evidence="8" type="ORF">FHS75_001458</name>
</gene>
<evidence type="ECO:0000313" key="9">
    <source>
        <dbReference type="Proteomes" id="UP000522081"/>
    </source>
</evidence>
<dbReference type="GO" id="GO:0016020">
    <property type="term" value="C:membrane"/>
    <property type="evidence" value="ECO:0007669"/>
    <property type="project" value="UniProtKB-SubCell"/>
</dbReference>
<evidence type="ECO:0000256" key="7">
    <source>
        <dbReference type="SAM" id="Phobius"/>
    </source>
</evidence>
<feature type="transmembrane region" description="Helical" evidence="7">
    <location>
        <begin position="219"/>
        <end position="240"/>
    </location>
</feature>
<proteinExistence type="inferred from homology"/>
<reference evidence="8 9" key="1">
    <citation type="submission" date="2020-07" db="EMBL/GenBank/DDBJ databases">
        <title>Genomic Encyclopedia of Type Strains, Phase IV (KMG-IV): sequencing the most valuable type-strain genomes for metagenomic binning, comparative biology and taxonomic classification.</title>
        <authorList>
            <person name="Goeker M."/>
        </authorList>
    </citation>
    <scope>NUCLEOTIDE SEQUENCE [LARGE SCALE GENOMIC DNA]</scope>
    <source>
        <strain evidence="8 9">DSM 29043</strain>
    </source>
</reference>
<evidence type="ECO:0000256" key="2">
    <source>
        <dbReference type="ARBA" id="ARBA00009773"/>
    </source>
</evidence>
<dbReference type="AlphaFoldDB" id="A0A7Y9XV45"/>
<dbReference type="Proteomes" id="UP000522081">
    <property type="component" value="Unassembled WGS sequence"/>
</dbReference>
<dbReference type="GO" id="GO:0055085">
    <property type="term" value="P:transmembrane transport"/>
    <property type="evidence" value="ECO:0007669"/>
    <property type="project" value="TreeGrafter"/>
</dbReference>
<sequence length="362" mass="38877">MANDDPRLKGPNSDRHGAGPTDIQDPLMRVEARRALVWLGIASLIALAVFVSQSILTIFGGIVFAALIDGGARLLGRVLDIGRTWRVAIVLILTAIFLVWLVMFAGSQIAAQAASLPAILERQTAMVLSWLEEQGFGIRGENVRGMAQQVLGGMGQLTSMVGGIIGAGTTMVLIVVLGIYISLEPKLYNRGVAWMVPRHERDYYRETASLMGRSLRRLLAGRLLGMVIEGVATWALLAIYGVPMAALLGILTGLLAFIPNIGAIVSGLLMVLVGFSGGTDMGLYTIGVYVFVQAFDGYIVIPMVARRTVDMPPALTLGAQLIMGVLFGILGLFLADPLVAMIKTWFERSAARHEEEAQAEET</sequence>
<dbReference type="RefSeq" id="WP_179407014.1">
    <property type="nucleotide sequence ID" value="NZ_BMGF01000002.1"/>
</dbReference>
<feature type="transmembrane region" description="Helical" evidence="7">
    <location>
        <begin position="321"/>
        <end position="342"/>
    </location>
</feature>
<feature type="compositionally biased region" description="Basic and acidic residues" evidence="6">
    <location>
        <begin position="1"/>
        <end position="17"/>
    </location>
</feature>
<comment type="subcellular location">
    <subcellularLocation>
        <location evidence="1">Membrane</location>
        <topology evidence="1">Multi-pass membrane protein</topology>
    </subcellularLocation>
</comment>
<protein>
    <submittedName>
        <fullName evidence="8">Putative PurR-regulated permease PerM</fullName>
    </submittedName>
</protein>
<name>A0A7Y9XV45_9SPHN</name>
<feature type="transmembrane region" description="Helical" evidence="7">
    <location>
        <begin position="160"/>
        <end position="181"/>
    </location>
</feature>
<feature type="region of interest" description="Disordered" evidence="6">
    <location>
        <begin position="1"/>
        <end position="23"/>
    </location>
</feature>